<keyword evidence="8" id="KW-1185">Reference proteome</keyword>
<organism evidence="7 8">
    <name type="scientific">Solimonas marina</name>
    <dbReference type="NCBI Taxonomy" id="2714601"/>
    <lineage>
        <taxon>Bacteria</taxon>
        <taxon>Pseudomonadati</taxon>
        <taxon>Pseudomonadota</taxon>
        <taxon>Gammaproteobacteria</taxon>
        <taxon>Nevskiales</taxon>
        <taxon>Nevskiaceae</taxon>
        <taxon>Solimonas</taxon>
    </lineage>
</organism>
<keyword evidence="1" id="KW-0808">Transferase</keyword>
<evidence type="ECO:0000313" key="7">
    <source>
        <dbReference type="EMBL" id="NKF21183.1"/>
    </source>
</evidence>
<feature type="transmembrane region" description="Helical" evidence="4">
    <location>
        <begin position="117"/>
        <end position="135"/>
    </location>
</feature>
<dbReference type="GO" id="GO:0046983">
    <property type="term" value="F:protein dimerization activity"/>
    <property type="evidence" value="ECO:0007669"/>
    <property type="project" value="InterPro"/>
</dbReference>
<protein>
    <submittedName>
        <fullName evidence="7">Sensor histidine kinase</fullName>
    </submittedName>
</protein>
<dbReference type="Pfam" id="PF02518">
    <property type="entry name" value="HATPase_c"/>
    <property type="match status" value="1"/>
</dbReference>
<dbReference type="InterPro" id="IPR011712">
    <property type="entry name" value="Sig_transdc_His_kin_sub3_dim/P"/>
</dbReference>
<dbReference type="CDD" id="cd16917">
    <property type="entry name" value="HATPase_UhpB-NarQ-NarX-like"/>
    <property type="match status" value="1"/>
</dbReference>
<name>A0A969W808_9GAMM</name>
<accession>A0A969W808</accession>
<evidence type="ECO:0000313" key="8">
    <source>
        <dbReference type="Proteomes" id="UP000653472"/>
    </source>
</evidence>
<proteinExistence type="predicted"/>
<dbReference type="PANTHER" id="PTHR24421:SF59">
    <property type="entry name" value="OXYGEN SENSOR HISTIDINE KINASE NREB"/>
    <property type="match status" value="1"/>
</dbReference>
<evidence type="ECO:0000256" key="3">
    <source>
        <dbReference type="ARBA" id="ARBA00023012"/>
    </source>
</evidence>
<evidence type="ECO:0000256" key="1">
    <source>
        <dbReference type="ARBA" id="ARBA00022679"/>
    </source>
</evidence>
<keyword evidence="3" id="KW-0902">Two-component regulatory system</keyword>
<evidence type="ECO:0000256" key="4">
    <source>
        <dbReference type="SAM" id="Phobius"/>
    </source>
</evidence>
<feature type="domain" description="Histidine kinase/HSP90-like ATPase" evidence="5">
    <location>
        <begin position="289"/>
        <end position="374"/>
    </location>
</feature>
<dbReference type="InterPro" id="IPR003594">
    <property type="entry name" value="HATPase_dom"/>
</dbReference>
<feature type="domain" description="Signal transduction histidine kinase subgroup 3 dimerisation and phosphoacceptor" evidence="6">
    <location>
        <begin position="191"/>
        <end position="251"/>
    </location>
</feature>
<keyword evidence="4" id="KW-1133">Transmembrane helix</keyword>
<comment type="caution">
    <text evidence="7">The sequence shown here is derived from an EMBL/GenBank/DDBJ whole genome shotgun (WGS) entry which is preliminary data.</text>
</comment>
<keyword evidence="4" id="KW-0812">Transmembrane</keyword>
<dbReference type="Gene3D" id="1.20.5.1930">
    <property type="match status" value="1"/>
</dbReference>
<dbReference type="SUPFAM" id="SSF55874">
    <property type="entry name" value="ATPase domain of HSP90 chaperone/DNA topoisomerase II/histidine kinase"/>
    <property type="match status" value="1"/>
</dbReference>
<evidence type="ECO:0000259" key="6">
    <source>
        <dbReference type="Pfam" id="PF07730"/>
    </source>
</evidence>
<dbReference type="EMBL" id="JAAVXB010000001">
    <property type="protein sequence ID" value="NKF21183.1"/>
    <property type="molecule type" value="Genomic_DNA"/>
</dbReference>
<dbReference type="AlphaFoldDB" id="A0A969W808"/>
<dbReference type="Pfam" id="PF07730">
    <property type="entry name" value="HisKA_3"/>
    <property type="match status" value="1"/>
</dbReference>
<keyword evidence="4" id="KW-0472">Membrane</keyword>
<dbReference type="Proteomes" id="UP000653472">
    <property type="component" value="Unassembled WGS sequence"/>
</dbReference>
<dbReference type="RefSeq" id="WP_168146418.1">
    <property type="nucleotide sequence ID" value="NZ_JAAVXB010000001.1"/>
</dbReference>
<dbReference type="InterPro" id="IPR036890">
    <property type="entry name" value="HATPase_C_sf"/>
</dbReference>
<dbReference type="Gene3D" id="3.30.565.10">
    <property type="entry name" value="Histidine kinase-like ATPase, C-terminal domain"/>
    <property type="match status" value="1"/>
</dbReference>
<dbReference type="InterPro" id="IPR050482">
    <property type="entry name" value="Sensor_HK_TwoCompSys"/>
</dbReference>
<sequence>MLRTRWLAPTAPMNIAVYVTWGVVALQPLLGAARGTLSLTGPTAVGLVALLSTVPLWWWRTRCSGGQSRAALLLVGLQALAVLCACWGLRNGAIPILLIIVAAQLGALCPMRRVAGLMLPVNLALLLILAQRWGWSDAVQSVLSTAAFQTFAALMTAYAHRAEDARDDMLRINGELLATRQLLLESTRGEERLRLSRELHDVVGHKLTALNLLLRLQARDNGRTPALDDCERLAGELLADVRGVVSTLREHDGIDLHGALQALVPAIPEPRVVLDLAPRVRVTGLAQAQTLLRCAQEGLTNAMRHSGAERVTIQLREADGGVVLEVDDDGTARALPTPGNGLRGMRERVEAVDGRLDFTLRAGGGLGLRVWLPQAVAA</sequence>
<gene>
    <name evidence="7" type="ORF">G7Y82_02560</name>
</gene>
<evidence type="ECO:0000256" key="2">
    <source>
        <dbReference type="ARBA" id="ARBA00022777"/>
    </source>
</evidence>
<feature type="transmembrane region" description="Helical" evidence="4">
    <location>
        <begin position="41"/>
        <end position="59"/>
    </location>
</feature>
<reference evidence="7" key="1">
    <citation type="submission" date="2020-03" db="EMBL/GenBank/DDBJ databases">
        <title>Solimonas marina sp. nov., isolated from deep seawater of the Pacific Ocean.</title>
        <authorList>
            <person name="Liu X."/>
            <person name="Lai Q."/>
            <person name="Sun F."/>
            <person name="Gai Y."/>
            <person name="Li G."/>
            <person name="Shao Z."/>
        </authorList>
    </citation>
    <scope>NUCLEOTIDE SEQUENCE</scope>
    <source>
        <strain evidence="7">C16B3</strain>
    </source>
</reference>
<keyword evidence="2 7" id="KW-0418">Kinase</keyword>
<evidence type="ECO:0000259" key="5">
    <source>
        <dbReference type="Pfam" id="PF02518"/>
    </source>
</evidence>
<dbReference type="GO" id="GO:0000155">
    <property type="term" value="F:phosphorelay sensor kinase activity"/>
    <property type="evidence" value="ECO:0007669"/>
    <property type="project" value="InterPro"/>
</dbReference>
<dbReference type="GO" id="GO:0016020">
    <property type="term" value="C:membrane"/>
    <property type="evidence" value="ECO:0007669"/>
    <property type="project" value="InterPro"/>
</dbReference>
<dbReference type="PANTHER" id="PTHR24421">
    <property type="entry name" value="NITRATE/NITRITE SENSOR PROTEIN NARX-RELATED"/>
    <property type="match status" value="1"/>
</dbReference>